<organism evidence="2">
    <name type="scientific">Tanacetum cinerariifolium</name>
    <name type="common">Dalmatian daisy</name>
    <name type="synonym">Chrysanthemum cinerariifolium</name>
    <dbReference type="NCBI Taxonomy" id="118510"/>
    <lineage>
        <taxon>Eukaryota</taxon>
        <taxon>Viridiplantae</taxon>
        <taxon>Streptophyta</taxon>
        <taxon>Embryophyta</taxon>
        <taxon>Tracheophyta</taxon>
        <taxon>Spermatophyta</taxon>
        <taxon>Magnoliopsida</taxon>
        <taxon>eudicotyledons</taxon>
        <taxon>Gunneridae</taxon>
        <taxon>Pentapetalae</taxon>
        <taxon>asterids</taxon>
        <taxon>campanulids</taxon>
        <taxon>Asterales</taxon>
        <taxon>Asteraceae</taxon>
        <taxon>Asteroideae</taxon>
        <taxon>Anthemideae</taxon>
        <taxon>Anthemidinae</taxon>
        <taxon>Tanacetum</taxon>
    </lineage>
</organism>
<name>A0A699X8F2_TANCI</name>
<feature type="region of interest" description="Disordered" evidence="1">
    <location>
        <begin position="1"/>
        <end position="24"/>
    </location>
</feature>
<feature type="compositionally biased region" description="Polar residues" evidence="1">
    <location>
        <begin position="62"/>
        <end position="81"/>
    </location>
</feature>
<gene>
    <name evidence="2" type="ORF">Tci_924953</name>
</gene>
<sequence length="81" mass="8062">MTGVGVLSRSALTGEGRGTGFPSRHALTCTEVSCSDRPLRLLLQSGHMDAASPSDALLVPASTGSSGNMKGASNSSGSPSK</sequence>
<dbReference type="EMBL" id="BKCJ011788683">
    <property type="protein sequence ID" value="GFD52984.1"/>
    <property type="molecule type" value="Genomic_DNA"/>
</dbReference>
<protein>
    <submittedName>
        <fullName evidence="2">Uncharacterized protein</fullName>
    </submittedName>
</protein>
<proteinExistence type="predicted"/>
<evidence type="ECO:0000313" key="2">
    <source>
        <dbReference type="EMBL" id="GFD52984.1"/>
    </source>
</evidence>
<feature type="region of interest" description="Disordered" evidence="1">
    <location>
        <begin position="54"/>
        <end position="81"/>
    </location>
</feature>
<evidence type="ECO:0000256" key="1">
    <source>
        <dbReference type="SAM" id="MobiDB-lite"/>
    </source>
</evidence>
<comment type="caution">
    <text evidence="2">The sequence shown here is derived from an EMBL/GenBank/DDBJ whole genome shotgun (WGS) entry which is preliminary data.</text>
</comment>
<feature type="non-terminal residue" evidence="2">
    <location>
        <position position="81"/>
    </location>
</feature>
<reference evidence="2" key="1">
    <citation type="journal article" date="2019" name="Sci. Rep.">
        <title>Draft genome of Tanacetum cinerariifolium, the natural source of mosquito coil.</title>
        <authorList>
            <person name="Yamashiro T."/>
            <person name="Shiraishi A."/>
            <person name="Satake H."/>
            <person name="Nakayama K."/>
        </authorList>
    </citation>
    <scope>NUCLEOTIDE SEQUENCE</scope>
</reference>
<dbReference type="AlphaFoldDB" id="A0A699X8F2"/>
<accession>A0A699X8F2</accession>